<comment type="caution">
    <text evidence="8">The sequence shown here is derived from an EMBL/GenBank/DDBJ whole genome shotgun (WGS) entry which is preliminary data.</text>
</comment>
<feature type="domain" description="Carboxylesterase type B" evidence="7">
    <location>
        <begin position="19"/>
        <end position="526"/>
    </location>
</feature>
<proteinExistence type="inferred from homology"/>
<reference evidence="8 9" key="1">
    <citation type="journal article" date="2024" name="BMC Genomics">
        <title>De novo assembly and annotation of Popillia japonica's genome with initial clues to its potential as an invasive pest.</title>
        <authorList>
            <person name="Cucini C."/>
            <person name="Boschi S."/>
            <person name="Funari R."/>
            <person name="Cardaioli E."/>
            <person name="Iannotti N."/>
            <person name="Marturano G."/>
            <person name="Paoli F."/>
            <person name="Bruttini M."/>
            <person name="Carapelli A."/>
            <person name="Frati F."/>
            <person name="Nardi F."/>
        </authorList>
    </citation>
    <scope>NUCLEOTIDE SEQUENCE [LARGE SCALE GENOMIC DNA]</scope>
    <source>
        <strain evidence="8">DMR45628</strain>
    </source>
</reference>
<dbReference type="Gene3D" id="3.40.50.1820">
    <property type="entry name" value="alpha/beta hydrolase"/>
    <property type="match status" value="1"/>
</dbReference>
<dbReference type="AlphaFoldDB" id="A0AAW1IY42"/>
<feature type="chain" id="PRO_5043095703" description="Carboxylic ester hydrolase" evidence="6">
    <location>
        <begin position="18"/>
        <end position="550"/>
    </location>
</feature>
<evidence type="ECO:0000313" key="9">
    <source>
        <dbReference type="Proteomes" id="UP001458880"/>
    </source>
</evidence>
<dbReference type="PANTHER" id="PTHR11559">
    <property type="entry name" value="CARBOXYLESTERASE"/>
    <property type="match status" value="1"/>
</dbReference>
<gene>
    <name evidence="8" type="ORF">QE152_g33026</name>
</gene>
<evidence type="ECO:0000256" key="3">
    <source>
        <dbReference type="ARBA" id="ARBA00022801"/>
    </source>
</evidence>
<dbReference type="Pfam" id="PF00135">
    <property type="entry name" value="COesterase"/>
    <property type="match status" value="1"/>
</dbReference>
<dbReference type="InterPro" id="IPR019819">
    <property type="entry name" value="Carboxylesterase_B_CS"/>
</dbReference>
<dbReference type="InterPro" id="IPR002018">
    <property type="entry name" value="CarbesteraseB"/>
</dbReference>
<keyword evidence="6" id="KW-0732">Signal</keyword>
<dbReference type="EMBL" id="JASPKY010000489">
    <property type="protein sequence ID" value="KAK9695186.1"/>
    <property type="molecule type" value="Genomic_DNA"/>
</dbReference>
<accession>A0AAW1IY42</accession>
<feature type="signal peptide" evidence="6">
    <location>
        <begin position="1"/>
        <end position="17"/>
    </location>
</feature>
<evidence type="ECO:0000259" key="7">
    <source>
        <dbReference type="Pfam" id="PF00135"/>
    </source>
</evidence>
<dbReference type="GO" id="GO:0052689">
    <property type="term" value="F:carboxylic ester hydrolase activity"/>
    <property type="evidence" value="ECO:0007669"/>
    <property type="project" value="UniProtKB-KW"/>
</dbReference>
<sequence length="550" mass="61002">MSVITFILLALLAYSNAQDLVVNIPQGALKGFVDIDRIGNEFYSFMNIPYAVPPLENLRFRAPVPATSWEGIREVNRVVPQCVQCGFGGCPGTEDCLYLNVYTPQFPDANNTLKPVMIDIHGGAFTGGSAGDGPHHLITKDVIVVTINYRVGIFGSFSVDDPELGVPGNAGMKDQSLAIKWVRDNIRYFGGDQDNIMIFGDSAGAASVHLQVLSPMSKGLFQKALCQSGVALFDLMNGVRNNGILMAQQLGIQTENLPEMLNSLHTPLVEIESNEPAFLPEEILTLIQTGNYNHVPFVIGHNNAEGLFIHIPVKLMTGQNITITDFTGYIPPDLQIQPGIPVKLMTGQNITITDFTGYIPPDLQIQPGSEEEAIIAARIREFYYGDTEPSPSDITQAIQLITDYTFAFPSYRAAKEHFKTAQYPIYFYYFSSDTLLNIFKRVEEVAANFPGASHTDEKAYLFRFGHTPDIQPGSVEEQALERLVTLWTNFAKYSTPTTANDDIAWEPIADDTFKFLHFDTYQSTLRTGAPQPANMAFWEQLYDDFFPGKI</sequence>
<name>A0AAW1IY42_POPJA</name>
<keyword evidence="9" id="KW-1185">Reference proteome</keyword>
<comment type="similarity">
    <text evidence="1 6">Belongs to the type-B carboxylesterase/lipase family.</text>
</comment>
<protein>
    <recommendedName>
        <fullName evidence="6">Carboxylic ester hydrolase</fullName>
        <ecNumber evidence="6">3.1.1.-</ecNumber>
    </recommendedName>
</protein>
<dbReference type="InterPro" id="IPR019826">
    <property type="entry name" value="Carboxylesterase_B_AS"/>
</dbReference>
<dbReference type="EC" id="3.1.1.-" evidence="6"/>
<dbReference type="PROSITE" id="PS00122">
    <property type="entry name" value="CARBOXYLESTERASE_B_1"/>
    <property type="match status" value="1"/>
</dbReference>
<dbReference type="PROSITE" id="PS00941">
    <property type="entry name" value="CARBOXYLESTERASE_B_2"/>
    <property type="match status" value="1"/>
</dbReference>
<evidence type="ECO:0000256" key="6">
    <source>
        <dbReference type="RuleBase" id="RU361235"/>
    </source>
</evidence>
<keyword evidence="2" id="KW-0719">Serine esterase</keyword>
<dbReference type="InterPro" id="IPR029058">
    <property type="entry name" value="AB_hydrolase_fold"/>
</dbReference>
<evidence type="ECO:0000313" key="8">
    <source>
        <dbReference type="EMBL" id="KAK9695186.1"/>
    </source>
</evidence>
<evidence type="ECO:0000256" key="1">
    <source>
        <dbReference type="ARBA" id="ARBA00005964"/>
    </source>
</evidence>
<keyword evidence="4" id="KW-1015">Disulfide bond</keyword>
<dbReference type="InterPro" id="IPR050309">
    <property type="entry name" value="Type-B_Carboxylest/Lipase"/>
</dbReference>
<evidence type="ECO:0000256" key="2">
    <source>
        <dbReference type="ARBA" id="ARBA00022487"/>
    </source>
</evidence>
<evidence type="ECO:0000256" key="5">
    <source>
        <dbReference type="ARBA" id="ARBA00023180"/>
    </source>
</evidence>
<keyword evidence="3 6" id="KW-0378">Hydrolase</keyword>
<evidence type="ECO:0000256" key="4">
    <source>
        <dbReference type="ARBA" id="ARBA00023157"/>
    </source>
</evidence>
<keyword evidence="5" id="KW-0325">Glycoprotein</keyword>
<dbReference type="SUPFAM" id="SSF53474">
    <property type="entry name" value="alpha/beta-Hydrolases"/>
    <property type="match status" value="1"/>
</dbReference>
<dbReference type="Proteomes" id="UP001458880">
    <property type="component" value="Unassembled WGS sequence"/>
</dbReference>
<organism evidence="8 9">
    <name type="scientific">Popillia japonica</name>
    <name type="common">Japanese beetle</name>
    <dbReference type="NCBI Taxonomy" id="7064"/>
    <lineage>
        <taxon>Eukaryota</taxon>
        <taxon>Metazoa</taxon>
        <taxon>Ecdysozoa</taxon>
        <taxon>Arthropoda</taxon>
        <taxon>Hexapoda</taxon>
        <taxon>Insecta</taxon>
        <taxon>Pterygota</taxon>
        <taxon>Neoptera</taxon>
        <taxon>Endopterygota</taxon>
        <taxon>Coleoptera</taxon>
        <taxon>Polyphaga</taxon>
        <taxon>Scarabaeiformia</taxon>
        <taxon>Scarabaeidae</taxon>
        <taxon>Rutelinae</taxon>
        <taxon>Popillia</taxon>
    </lineage>
</organism>